<keyword evidence="9" id="KW-0347">Helicase</keyword>
<gene>
    <name evidence="24" type="primary">blm</name>
</gene>
<dbReference type="GO" id="GO:0005694">
    <property type="term" value="C:chromosome"/>
    <property type="evidence" value="ECO:0007669"/>
    <property type="project" value="TreeGrafter"/>
</dbReference>
<dbReference type="Pfam" id="PF08072">
    <property type="entry name" value="BDHCT"/>
    <property type="match status" value="1"/>
</dbReference>
<feature type="compositionally biased region" description="Polar residues" evidence="20">
    <location>
        <begin position="61"/>
        <end position="85"/>
    </location>
</feature>
<name>A0A667WHT8_9TELE</name>
<dbReference type="GO" id="GO:0005524">
    <property type="term" value="F:ATP binding"/>
    <property type="evidence" value="ECO:0007669"/>
    <property type="project" value="UniProtKB-KW"/>
</dbReference>
<feature type="compositionally biased region" description="Acidic residues" evidence="20">
    <location>
        <begin position="119"/>
        <end position="128"/>
    </location>
</feature>
<dbReference type="CTD" id="641"/>
<dbReference type="InterPro" id="IPR036388">
    <property type="entry name" value="WH-like_DNA-bd_sf"/>
</dbReference>
<dbReference type="InterPro" id="IPR032284">
    <property type="entry name" value="RecQ_Zn-bd"/>
</dbReference>
<evidence type="ECO:0000256" key="2">
    <source>
        <dbReference type="ARBA" id="ARBA00004123"/>
    </source>
</evidence>
<comment type="catalytic activity">
    <reaction evidence="16">
        <text>Couples ATP hydrolysis with the unwinding of duplex DNA by translocating in the 3'-5' direction.</text>
        <dbReference type="EC" id="5.6.2.4"/>
    </reaction>
</comment>
<dbReference type="GO" id="GO:0043138">
    <property type="term" value="F:3'-5' DNA helicase activity"/>
    <property type="evidence" value="ECO:0007669"/>
    <property type="project" value="UniProtKB-EC"/>
</dbReference>
<keyword evidence="7" id="KW-0227">DNA damage</keyword>
<dbReference type="SUPFAM" id="SSF52540">
    <property type="entry name" value="P-loop containing nucleoside triphosphate hydrolases"/>
    <property type="match status" value="2"/>
</dbReference>
<dbReference type="SMART" id="SM00490">
    <property type="entry name" value="HELICc"/>
    <property type="match status" value="1"/>
</dbReference>
<feature type="compositionally biased region" description="Polar residues" evidence="20">
    <location>
        <begin position="177"/>
        <end position="195"/>
    </location>
</feature>
<dbReference type="InterPro" id="IPR002121">
    <property type="entry name" value="HRDC_dom"/>
</dbReference>
<evidence type="ECO:0000259" key="22">
    <source>
        <dbReference type="PROSITE" id="PS51192"/>
    </source>
</evidence>
<protein>
    <recommendedName>
        <fullName evidence="19">RecQ-like DNA helicase BLM</fullName>
        <ecNumber evidence="17">5.6.2.4</ecNumber>
    </recommendedName>
    <alternativeName>
        <fullName evidence="18">DNA 3'-5' helicase BLM</fullName>
    </alternativeName>
</protein>
<dbReference type="InterPro" id="IPR032437">
    <property type="entry name" value="BLM_N"/>
</dbReference>
<dbReference type="SMART" id="SM00341">
    <property type="entry name" value="HRDC"/>
    <property type="match status" value="1"/>
</dbReference>
<reference evidence="24" key="3">
    <citation type="submission" date="2025-09" db="UniProtKB">
        <authorList>
            <consortium name="Ensembl"/>
        </authorList>
    </citation>
    <scope>IDENTIFICATION</scope>
</reference>
<dbReference type="FunFam" id="1.10.150.80:FF:000003">
    <property type="entry name" value="Bloom syndrome RecQ-like helicase"/>
    <property type="match status" value="1"/>
</dbReference>
<dbReference type="SUPFAM" id="SSF47819">
    <property type="entry name" value="HRDC-like"/>
    <property type="match status" value="1"/>
</dbReference>
<dbReference type="Pfam" id="PF09382">
    <property type="entry name" value="RQC"/>
    <property type="match status" value="1"/>
</dbReference>
<comment type="cofactor">
    <cofactor evidence="1">
        <name>Zn(2+)</name>
        <dbReference type="ChEBI" id="CHEBI:29105"/>
    </cofactor>
</comment>
<dbReference type="Gene3D" id="1.10.10.10">
    <property type="entry name" value="Winged helix-like DNA-binding domain superfamily/Winged helix DNA-binding domain"/>
    <property type="match status" value="1"/>
</dbReference>
<dbReference type="EC" id="5.6.2.4" evidence="17"/>
<dbReference type="GO" id="GO:0000723">
    <property type="term" value="P:telomere maintenance"/>
    <property type="evidence" value="ECO:0007669"/>
    <property type="project" value="TreeGrafter"/>
</dbReference>
<dbReference type="Pfam" id="PF16124">
    <property type="entry name" value="RecQ_Zn_bind"/>
    <property type="match status" value="1"/>
</dbReference>
<evidence type="ECO:0000256" key="6">
    <source>
        <dbReference type="ARBA" id="ARBA00022741"/>
    </source>
</evidence>
<evidence type="ECO:0000256" key="3">
    <source>
        <dbReference type="ARBA" id="ARBA00005446"/>
    </source>
</evidence>
<evidence type="ECO:0000256" key="16">
    <source>
        <dbReference type="ARBA" id="ARBA00034617"/>
    </source>
</evidence>
<evidence type="ECO:0000256" key="5">
    <source>
        <dbReference type="ARBA" id="ARBA00022723"/>
    </source>
</evidence>
<feature type="domain" description="HRDC" evidence="21">
    <location>
        <begin position="1190"/>
        <end position="1270"/>
    </location>
</feature>
<keyword evidence="5" id="KW-0479">Metal-binding</keyword>
<proteinExistence type="inferred from homology"/>
<dbReference type="GO" id="GO:0005634">
    <property type="term" value="C:nucleus"/>
    <property type="evidence" value="ECO:0007669"/>
    <property type="project" value="UniProtKB-SubCell"/>
</dbReference>
<dbReference type="GO" id="GO:0007281">
    <property type="term" value="P:germ cell development"/>
    <property type="evidence" value="ECO:0007669"/>
    <property type="project" value="Ensembl"/>
</dbReference>
<dbReference type="GeneID" id="115361044"/>
<dbReference type="GO" id="GO:0046872">
    <property type="term" value="F:metal ion binding"/>
    <property type="evidence" value="ECO:0007669"/>
    <property type="project" value="UniProtKB-KW"/>
</dbReference>
<keyword evidence="15" id="KW-0539">Nucleus</keyword>
<evidence type="ECO:0000313" key="25">
    <source>
        <dbReference type="Proteomes" id="UP000472263"/>
    </source>
</evidence>
<feature type="compositionally biased region" description="Polar residues" evidence="20">
    <location>
        <begin position="1404"/>
        <end position="1413"/>
    </location>
</feature>
<dbReference type="Pfam" id="PF00271">
    <property type="entry name" value="Helicase_C"/>
    <property type="match status" value="1"/>
</dbReference>
<keyword evidence="12" id="KW-0238">DNA-binding</keyword>
<evidence type="ECO:0000256" key="11">
    <source>
        <dbReference type="ARBA" id="ARBA00022840"/>
    </source>
</evidence>
<keyword evidence="10" id="KW-0862">Zinc</keyword>
<evidence type="ECO:0000256" key="9">
    <source>
        <dbReference type="ARBA" id="ARBA00022806"/>
    </source>
</evidence>
<dbReference type="SMART" id="SM00956">
    <property type="entry name" value="RQC"/>
    <property type="match status" value="1"/>
</dbReference>
<dbReference type="FunFam" id="3.40.50.300:FF:000340">
    <property type="entry name" value="Bloom syndrome, RecQ helicase"/>
    <property type="match status" value="1"/>
</dbReference>
<evidence type="ECO:0000259" key="23">
    <source>
        <dbReference type="PROSITE" id="PS51194"/>
    </source>
</evidence>
<dbReference type="GO" id="GO:0009378">
    <property type="term" value="F:four-way junction helicase activity"/>
    <property type="evidence" value="ECO:0007669"/>
    <property type="project" value="TreeGrafter"/>
</dbReference>
<dbReference type="InterPro" id="IPR012532">
    <property type="entry name" value="BDHCT"/>
</dbReference>
<dbReference type="CDD" id="cd18794">
    <property type="entry name" value="SF2_C_RecQ"/>
    <property type="match status" value="1"/>
</dbReference>
<evidence type="ECO:0000256" key="18">
    <source>
        <dbReference type="ARBA" id="ARBA00044542"/>
    </source>
</evidence>
<keyword evidence="25" id="KW-1185">Reference proteome</keyword>
<dbReference type="InterPro" id="IPR018982">
    <property type="entry name" value="RQC_domain"/>
</dbReference>
<dbReference type="GO" id="GO:0006260">
    <property type="term" value="P:DNA replication"/>
    <property type="evidence" value="ECO:0007669"/>
    <property type="project" value="UniProtKB-KW"/>
</dbReference>
<evidence type="ECO:0000256" key="19">
    <source>
        <dbReference type="ARBA" id="ARBA00073450"/>
    </source>
</evidence>
<dbReference type="GO" id="GO:0045950">
    <property type="term" value="P:negative regulation of mitotic recombination"/>
    <property type="evidence" value="ECO:0007669"/>
    <property type="project" value="Ensembl"/>
</dbReference>
<dbReference type="RefSeq" id="XP_029910141.1">
    <property type="nucleotide sequence ID" value="XM_030054281.1"/>
</dbReference>
<evidence type="ECO:0000259" key="21">
    <source>
        <dbReference type="PROSITE" id="PS50967"/>
    </source>
</evidence>
<feature type="compositionally biased region" description="Low complexity" evidence="20">
    <location>
        <begin position="17"/>
        <end position="28"/>
    </location>
</feature>
<dbReference type="InterPro" id="IPR044876">
    <property type="entry name" value="HRDC_dom_sf"/>
</dbReference>
<dbReference type="Pfam" id="PF16202">
    <property type="entry name" value="BLM_N"/>
    <property type="match status" value="2"/>
</dbReference>
<dbReference type="InterPro" id="IPR011545">
    <property type="entry name" value="DEAD/DEAH_box_helicase_dom"/>
</dbReference>
<dbReference type="InterPro" id="IPR010997">
    <property type="entry name" value="HRDC-like_sf"/>
</dbReference>
<evidence type="ECO:0000256" key="14">
    <source>
        <dbReference type="ARBA" id="ARBA00023235"/>
    </source>
</evidence>
<keyword evidence="4" id="KW-0235">DNA replication</keyword>
<dbReference type="Gene3D" id="3.40.50.300">
    <property type="entry name" value="P-loop containing nucleotide triphosphate hydrolases"/>
    <property type="match status" value="2"/>
</dbReference>
<evidence type="ECO:0000256" key="17">
    <source>
        <dbReference type="ARBA" id="ARBA00034808"/>
    </source>
</evidence>
<dbReference type="SMART" id="SM00487">
    <property type="entry name" value="DEXDc"/>
    <property type="match status" value="1"/>
</dbReference>
<dbReference type="InterPro" id="IPR036390">
    <property type="entry name" value="WH_DNA-bd_sf"/>
</dbReference>
<feature type="compositionally biased region" description="Low complexity" evidence="20">
    <location>
        <begin position="1344"/>
        <end position="1376"/>
    </location>
</feature>
<evidence type="ECO:0000256" key="4">
    <source>
        <dbReference type="ARBA" id="ARBA00022705"/>
    </source>
</evidence>
<evidence type="ECO:0000256" key="1">
    <source>
        <dbReference type="ARBA" id="ARBA00001947"/>
    </source>
</evidence>
<dbReference type="GO" id="GO:0003677">
    <property type="term" value="F:DNA binding"/>
    <property type="evidence" value="ECO:0007669"/>
    <property type="project" value="UniProtKB-KW"/>
</dbReference>
<evidence type="ECO:0000256" key="12">
    <source>
        <dbReference type="ARBA" id="ARBA00023125"/>
    </source>
</evidence>
<evidence type="ECO:0000256" key="10">
    <source>
        <dbReference type="ARBA" id="ARBA00022833"/>
    </source>
</evidence>
<evidence type="ECO:0000256" key="8">
    <source>
        <dbReference type="ARBA" id="ARBA00022801"/>
    </source>
</evidence>
<dbReference type="Proteomes" id="UP000472263">
    <property type="component" value="Chromosome 6"/>
</dbReference>
<organism evidence="24 25">
    <name type="scientific">Myripristis murdjan</name>
    <name type="common">pinecone soldierfish</name>
    <dbReference type="NCBI Taxonomy" id="586833"/>
    <lineage>
        <taxon>Eukaryota</taxon>
        <taxon>Metazoa</taxon>
        <taxon>Chordata</taxon>
        <taxon>Craniata</taxon>
        <taxon>Vertebrata</taxon>
        <taxon>Euteleostomi</taxon>
        <taxon>Actinopterygii</taxon>
        <taxon>Neopterygii</taxon>
        <taxon>Teleostei</taxon>
        <taxon>Neoteleostei</taxon>
        <taxon>Acanthomorphata</taxon>
        <taxon>Holocentriformes</taxon>
        <taxon>Holocentridae</taxon>
        <taxon>Myripristis</taxon>
    </lineage>
</organism>
<reference evidence="24" key="2">
    <citation type="submission" date="2025-08" db="UniProtKB">
        <authorList>
            <consortium name="Ensembl"/>
        </authorList>
    </citation>
    <scope>IDENTIFICATION</scope>
</reference>
<feature type="domain" description="Helicase ATP-binding" evidence="22">
    <location>
        <begin position="654"/>
        <end position="829"/>
    </location>
</feature>
<dbReference type="PANTHER" id="PTHR13710:SF153">
    <property type="entry name" value="RECQ-LIKE DNA HELICASE BLM"/>
    <property type="match status" value="1"/>
</dbReference>
<dbReference type="InParanoid" id="A0A667WHT8"/>
<evidence type="ECO:0000256" key="15">
    <source>
        <dbReference type="ARBA" id="ARBA00023242"/>
    </source>
</evidence>
<feature type="domain" description="Helicase C-terminal" evidence="23">
    <location>
        <begin position="844"/>
        <end position="1002"/>
    </location>
</feature>
<dbReference type="Gene3D" id="1.10.150.80">
    <property type="entry name" value="HRDC domain"/>
    <property type="match status" value="1"/>
</dbReference>
<comment type="subcellular location">
    <subcellularLocation>
        <location evidence="2">Nucleus</location>
    </subcellularLocation>
</comment>
<dbReference type="GO" id="GO:0051321">
    <property type="term" value="P:meiotic cell cycle"/>
    <property type="evidence" value="ECO:0007669"/>
    <property type="project" value="Ensembl"/>
</dbReference>
<sequence length="1413" mass="156439">MSSLPLNNLKEQLARHSSAAQSKLSLAKPKPGAFSFKKKSTSGTPKADPTKPQRPPAKINSFFSVNSKAKSDSLSSTLNSPNASQPVLPVPATKVSASGTKHDNTNSPSLESSFGCPVDEWDDLDDFETSAKGKNGLVGPGASGKSGKSASFSNEEEEELTQTLNQDASLEIVAPEVSSNTADKSSLTGREQSSGKMDEVVHSVSPIHSPIEESAEWELEDSPIKRTRKQPLAQLKSVTSDSEEESVGVSGPLKDSTGDTWIDPDVIEVGDSLMIADDDPDFIPPSPVHDEISYSSSTRRKRLKLADSESRDIPVKTKAPITILNEVSKCHRKEKANEELFIIMESICSLVDSIPEHELIALSCGTELLLKRAQRKRILVNGSDTSSNQQPDSTMILETSFKEKSSLTCDSPDIMSSIASVPSDRIDTSKKFLQCKRSSGVSVDYDCSVFEDSGSIINSVKPDITGDHGRTSAGNQSTCDSPSALSFTNHSYNFSKNTTTVFDDSDLFYSPKSSRAVSRMSVSDSTARTSADIKATENTEPDDFYIDDFDIDDLADSDIPDYFDEPASSSVSNSITVTKTVKEGGASKSSWERKPATPAPSPKPSMVCSPEPNFRNPAHDRFRGFSFPHSSEMMKIFHKRFGLHQFRFNQLEAINATLLGEDTFVLMPTGGGKSLCYQLPACLSPGVTVVVSPLKSLIVDQVQKLTTLDIPATSLSGDKTDSEAGKIYMQLSKKDPIIKLLYVTPEKVSASNRLINALQNLYERGLLARFVIDEAHCVSQWGHDFRPDYKKLHELRQKFPRVSMMALTATATPRVQKDILHQLQMTRPQVFTMSFNRTNLKYAVLPKKPKKVDEDCINWIKKHYPRDSGIVYCLSRNDCDTMAESLQRAGLLALSYHAGLSDSDREYVQSKWINQDGCQVICATIAFGMGIDKPDVRYVIHASLPKSVEGYYQESGRAGRDGEISHCILFYSYTDVVRIKRIISMDKEGDRQAKVTHFNNLHSMVHFCENVMECRRIQLLAYFGEHKFKASFCKDHPDVTCDNCAKPNQFKMRNVTEDVKKILRFVQENCEKVGARYGKTAQQNRLTLNMLVDIFLGSKSAKIQTGMFGMGAAYSRHNADRLFKKLVLDNALVEDLYITNNGQAVAYISAGPKAMNILSGHMQVEFYETESASSIRKHKAAVAKNVSKREEMVQKCLKELTDLCKQLGKVFGIHYYNIFSTATLKKIAETLSADPEVLLQIDGVTEDKLEKYGAEVIELLQKYSEWQLPVEEQTDGNVESDGWIDTTRGRTHEYDDYGDDTESNYFSEHAAQGQKRKKAPFFKYAKKKKGFPNKNTNSKGRGYSNNKSWSSSSSRGGSKAQPQSAGRGSRNSASSAPTGRRPGFMAIPTPQTSQRPFLKPAFSRMSSDQNQWI</sequence>
<dbReference type="FunFam" id="3.40.50.300:FF:000537">
    <property type="entry name" value="Bloom syndrome RecQ-like helicase"/>
    <property type="match status" value="1"/>
</dbReference>
<comment type="similarity">
    <text evidence="3">Belongs to the helicase family. RecQ subfamily.</text>
</comment>
<dbReference type="PROSITE" id="PS51194">
    <property type="entry name" value="HELICASE_CTER"/>
    <property type="match status" value="1"/>
</dbReference>
<dbReference type="GO" id="GO:0016818">
    <property type="term" value="F:hydrolase activity, acting on acid anhydrides, in phosphorus-containing anhydrides"/>
    <property type="evidence" value="ECO:0007669"/>
    <property type="project" value="InterPro"/>
</dbReference>
<keyword evidence="6" id="KW-0547">Nucleotide-binding</keyword>
<dbReference type="PROSITE" id="PS51192">
    <property type="entry name" value="HELICASE_ATP_BIND_1"/>
    <property type="match status" value="1"/>
</dbReference>
<dbReference type="SUPFAM" id="SSF46785">
    <property type="entry name" value="Winged helix' DNA-binding domain"/>
    <property type="match status" value="1"/>
</dbReference>
<keyword evidence="14" id="KW-0413">Isomerase</keyword>
<evidence type="ECO:0000256" key="13">
    <source>
        <dbReference type="ARBA" id="ARBA00023204"/>
    </source>
</evidence>
<evidence type="ECO:0000256" key="20">
    <source>
        <dbReference type="SAM" id="MobiDB-lite"/>
    </source>
</evidence>
<dbReference type="NCBIfam" id="TIGR00614">
    <property type="entry name" value="recQ_fam"/>
    <property type="match status" value="1"/>
</dbReference>
<dbReference type="InterPro" id="IPR014001">
    <property type="entry name" value="Helicase_ATP-bd"/>
</dbReference>
<accession>A0A667WHT8</accession>
<dbReference type="CDD" id="cd18016">
    <property type="entry name" value="DEXHc_RecQ2_BLM"/>
    <property type="match status" value="1"/>
</dbReference>
<feature type="compositionally biased region" description="Basic residues" evidence="20">
    <location>
        <begin position="1314"/>
        <end position="1331"/>
    </location>
</feature>
<dbReference type="InterPro" id="IPR027417">
    <property type="entry name" value="P-loop_NTPase"/>
</dbReference>
<feature type="compositionally biased region" description="Polar residues" evidence="20">
    <location>
        <begin position="1"/>
        <end position="10"/>
    </location>
</feature>
<dbReference type="PROSITE" id="PS00690">
    <property type="entry name" value="DEAH_ATP_HELICASE"/>
    <property type="match status" value="1"/>
</dbReference>
<keyword evidence="11" id="KW-0067">ATP-binding</keyword>
<keyword evidence="13" id="KW-0234">DNA repair</keyword>
<reference evidence="24" key="1">
    <citation type="submission" date="2019-06" db="EMBL/GenBank/DDBJ databases">
        <authorList>
            <consortium name="Wellcome Sanger Institute Data Sharing"/>
        </authorList>
    </citation>
    <scope>NUCLEOTIDE SEQUENCE [LARGE SCALE GENOMIC DNA]</scope>
</reference>
<dbReference type="PROSITE" id="PS50967">
    <property type="entry name" value="HRDC"/>
    <property type="match status" value="1"/>
</dbReference>
<feature type="region of interest" description="Disordered" evidence="20">
    <location>
        <begin position="1"/>
        <end position="261"/>
    </location>
</feature>
<dbReference type="Pfam" id="PF00270">
    <property type="entry name" value="DEAD"/>
    <property type="match status" value="1"/>
</dbReference>
<feature type="region of interest" description="Disordered" evidence="20">
    <location>
        <begin position="582"/>
        <end position="610"/>
    </location>
</feature>
<dbReference type="InterPro" id="IPR004589">
    <property type="entry name" value="DNA_helicase_ATP-dep_RecQ"/>
</dbReference>
<dbReference type="Pfam" id="PF00570">
    <property type="entry name" value="HRDC"/>
    <property type="match status" value="1"/>
</dbReference>
<dbReference type="InterPro" id="IPR001650">
    <property type="entry name" value="Helicase_C-like"/>
</dbReference>
<feature type="compositionally biased region" description="Polar residues" evidence="20">
    <location>
        <begin position="95"/>
        <end position="112"/>
    </location>
</feature>
<feature type="region of interest" description="Disordered" evidence="20">
    <location>
        <begin position="1273"/>
        <end position="1413"/>
    </location>
</feature>
<dbReference type="InterPro" id="IPR002464">
    <property type="entry name" value="DNA/RNA_helicase_DEAH_CS"/>
</dbReference>
<dbReference type="GO" id="GO:0005737">
    <property type="term" value="C:cytoplasm"/>
    <property type="evidence" value="ECO:0007669"/>
    <property type="project" value="TreeGrafter"/>
</dbReference>
<dbReference type="GO" id="GO:0000724">
    <property type="term" value="P:double-strand break repair via homologous recombination"/>
    <property type="evidence" value="ECO:0007669"/>
    <property type="project" value="TreeGrafter"/>
</dbReference>
<evidence type="ECO:0000256" key="7">
    <source>
        <dbReference type="ARBA" id="ARBA00022763"/>
    </source>
</evidence>
<keyword evidence="8" id="KW-0378">Hydrolase</keyword>
<evidence type="ECO:0000313" key="24">
    <source>
        <dbReference type="Ensembl" id="ENSMMDP00005001078.1"/>
    </source>
</evidence>
<dbReference type="PANTHER" id="PTHR13710">
    <property type="entry name" value="DNA HELICASE RECQ FAMILY MEMBER"/>
    <property type="match status" value="1"/>
</dbReference>
<dbReference type="GeneTree" id="ENSGT00940000156800"/>
<dbReference type="Ensembl" id="ENSMMDT00005001099.1">
    <property type="protein sequence ID" value="ENSMMDP00005001078.1"/>
    <property type="gene ID" value="ENSMMDG00005000284.1"/>
</dbReference>